<name>A0A8J3GR89_9MICO</name>
<sequence>MSVSRPEHVLLNAYRVLHGRGAHRIQAAPYFYATGHWRCSTLVDGEQVLKYTNGWGWHLPGLAAEAVVDAEQEADAIWAALTPEQQAAAMRPDPAYVVWFSALLDACGDTVPALWDDYDNFLRDGYVWIGTGRVFPLPPGDSLRAYT</sequence>
<dbReference type="Proteomes" id="UP000617531">
    <property type="component" value="Unassembled WGS sequence"/>
</dbReference>
<gene>
    <name evidence="1" type="ORF">GCM10011600_19010</name>
</gene>
<evidence type="ECO:0000313" key="1">
    <source>
        <dbReference type="EMBL" id="GHF18275.1"/>
    </source>
</evidence>
<comment type="caution">
    <text evidence="1">The sequence shown here is derived from an EMBL/GenBank/DDBJ whole genome shotgun (WGS) entry which is preliminary data.</text>
</comment>
<organism evidence="1 2">
    <name type="scientific">Pseudolysinimonas yzui</name>
    <dbReference type="NCBI Taxonomy" id="2708254"/>
    <lineage>
        <taxon>Bacteria</taxon>
        <taxon>Bacillati</taxon>
        <taxon>Actinomycetota</taxon>
        <taxon>Actinomycetes</taxon>
        <taxon>Micrococcales</taxon>
        <taxon>Microbacteriaceae</taxon>
        <taxon>Pseudolysinimonas</taxon>
    </lineage>
</organism>
<accession>A0A8J3GR89</accession>
<reference evidence="1" key="1">
    <citation type="journal article" date="2014" name="Int. J. Syst. Evol. Microbiol.">
        <title>Complete genome sequence of Corynebacterium casei LMG S-19264T (=DSM 44701T), isolated from a smear-ripened cheese.</title>
        <authorList>
            <consortium name="US DOE Joint Genome Institute (JGI-PGF)"/>
            <person name="Walter F."/>
            <person name="Albersmeier A."/>
            <person name="Kalinowski J."/>
            <person name="Ruckert C."/>
        </authorList>
    </citation>
    <scope>NUCLEOTIDE SEQUENCE</scope>
    <source>
        <strain evidence="1">CGMCC 1.16548</strain>
    </source>
</reference>
<dbReference type="EMBL" id="BNAI01000003">
    <property type="protein sequence ID" value="GHF18275.1"/>
    <property type="molecule type" value="Genomic_DNA"/>
</dbReference>
<evidence type="ECO:0000313" key="2">
    <source>
        <dbReference type="Proteomes" id="UP000617531"/>
    </source>
</evidence>
<proteinExistence type="predicted"/>
<reference evidence="1" key="2">
    <citation type="submission" date="2020-09" db="EMBL/GenBank/DDBJ databases">
        <authorList>
            <person name="Sun Q."/>
            <person name="Zhou Y."/>
        </authorList>
    </citation>
    <scope>NUCLEOTIDE SEQUENCE</scope>
    <source>
        <strain evidence="1">CGMCC 1.16548</strain>
    </source>
</reference>
<dbReference type="AlphaFoldDB" id="A0A8J3GR89"/>
<keyword evidence="2" id="KW-1185">Reference proteome</keyword>
<protein>
    <submittedName>
        <fullName evidence="1">Uncharacterized protein</fullName>
    </submittedName>
</protein>